<evidence type="ECO:0000256" key="5">
    <source>
        <dbReference type="ARBA" id="ARBA00022842"/>
    </source>
</evidence>
<dbReference type="Pfam" id="PF00689">
    <property type="entry name" value="Cation_ATPase_C"/>
    <property type="match status" value="1"/>
</dbReference>
<feature type="transmembrane region" description="Helical" evidence="8">
    <location>
        <begin position="809"/>
        <end position="827"/>
    </location>
</feature>
<accession>A0A9I9DUU7</accession>
<organism evidence="11">
    <name type="scientific">Cucumis melo</name>
    <name type="common">Muskmelon</name>
    <dbReference type="NCBI Taxonomy" id="3656"/>
    <lineage>
        <taxon>Eukaryota</taxon>
        <taxon>Viridiplantae</taxon>
        <taxon>Streptophyta</taxon>
        <taxon>Embryophyta</taxon>
        <taxon>Tracheophyta</taxon>
        <taxon>Spermatophyta</taxon>
        <taxon>Magnoliopsida</taxon>
        <taxon>eudicotyledons</taxon>
        <taxon>Gunneridae</taxon>
        <taxon>Pentapetalae</taxon>
        <taxon>rosids</taxon>
        <taxon>fabids</taxon>
        <taxon>Cucurbitales</taxon>
        <taxon>Cucurbitaceae</taxon>
        <taxon>Benincaseae</taxon>
        <taxon>Cucumis</taxon>
    </lineage>
</organism>
<dbReference type="GO" id="GO:0046872">
    <property type="term" value="F:metal ion binding"/>
    <property type="evidence" value="ECO:0007669"/>
    <property type="project" value="UniProtKB-KW"/>
</dbReference>
<dbReference type="InterPro" id="IPR036412">
    <property type="entry name" value="HAD-like_sf"/>
</dbReference>
<evidence type="ECO:0008006" key="12">
    <source>
        <dbReference type="Google" id="ProtNLM"/>
    </source>
</evidence>
<dbReference type="PANTHER" id="PTHR24093">
    <property type="entry name" value="CATION TRANSPORTING ATPASE"/>
    <property type="match status" value="1"/>
</dbReference>
<protein>
    <recommendedName>
        <fullName evidence="12">Calcium-transporting ATPase 12, plasma membrane-type-like</fullName>
    </recommendedName>
</protein>
<feature type="transmembrane region" description="Helical" evidence="8">
    <location>
        <begin position="731"/>
        <end position="754"/>
    </location>
</feature>
<keyword evidence="3" id="KW-0479">Metal-binding</keyword>
<dbReference type="Gene3D" id="1.20.1110.10">
    <property type="entry name" value="Calcium-transporting ATPase, transmembrane domain"/>
    <property type="match status" value="3"/>
</dbReference>
<sequence length="935" mass="105031">MTVLSLKKVPTTDRKHDSPYSFCRRGKKQIHLIWVLMEDKRGRRGNINKKNDAIGDLAQTVGGLGLRGSLLLFVKGFWSCLYNSLNSCTILLLVIAAGFSLAIGSIEQGLKDGWHDCVGILLAIFLLVFFSSVLSFCKKKAEEKKRLKIKNNLKVTVKRHEELVEISVFDVKEGEIIHLKKGDHVLADGLLTKGKNMILDEAINSHIDPHRNPFLFSGSVVEYGEGEMIAVSINRDTAFWKGLLDVIVHPSQETLFQSRINKPYEFIEKFSLVMYLMVLLVVLIRLLCKKNEHGNYYNDKPENKGKLTVAFVGNAFERMSFVFAKYRVSSVATAVLIIVVGIQHGMPLAITVSLFFWREKMRRSHKVNCQNLSACGTLGLVSVICVDITAELSFYDVEVDEFYVGEEKINPGMEFHLDIHRGIEAASGVLRFDPKTTVRLENKLLDFWENSGLKINNEPDLDEMFDIIDHKFLSSEKGIGVLVYKTRGGETGANLIHENFYGDASTILNMCSNYYDMGGRIHDIENRKDVLEKKIREMEEKGLRPIAFAGNHTNDQTVFEGELKLLGYMGLKISQQEVLRALKDLKNNGIRIILTSEDKLSTIINMADDLGIRCDPNNKEIEGERFREIMKIDGMDKNELMKSITLMGKATSDDKLVLVKELKANREVVAFIGGLTSEDLPTLIEADIGIIQENRSTKECKLVSDLSYEDVTSLNHTLKYGRINYLNIQKFYQVQLAASISGLLITLICTIVSGKSPITSFHLTWMTLIMCLLGSLMMVMESSDEEVRNLVGGGDRNQTLITRVTLKKIVIHALCQASVFLILEYVGHKIVPQMKEDVKETMIFNTFILCQMANLLGAITVGLVTNKAAVFQVALHIFWVLISVVGVLALQVVVIEVDGTIVNGVKLSALQWIICFLFASALGWASYIFFHFVLH</sequence>
<comment type="subcellular location">
    <subcellularLocation>
        <location evidence="1">Membrane</location>
    </subcellularLocation>
</comment>
<keyword evidence="5" id="KW-0460">Magnesium</keyword>
<dbReference type="InterPro" id="IPR008250">
    <property type="entry name" value="ATPase_P-typ_transduc_dom_A_sf"/>
</dbReference>
<evidence type="ECO:0000259" key="10">
    <source>
        <dbReference type="Pfam" id="PF00689"/>
    </source>
</evidence>
<evidence type="ECO:0000256" key="4">
    <source>
        <dbReference type="ARBA" id="ARBA00022837"/>
    </source>
</evidence>
<feature type="domain" description="Cation-transporting P-type ATPase C-terminal" evidence="10">
    <location>
        <begin position="756"/>
        <end position="923"/>
    </location>
</feature>
<dbReference type="InterPro" id="IPR023299">
    <property type="entry name" value="ATPase_P-typ_cyto_dom_N"/>
</dbReference>
<evidence type="ECO:0000256" key="2">
    <source>
        <dbReference type="ARBA" id="ARBA00022692"/>
    </source>
</evidence>
<reference evidence="11" key="1">
    <citation type="submission" date="2023-03" db="UniProtKB">
        <authorList>
            <consortium name="EnsemblPlants"/>
        </authorList>
    </citation>
    <scope>IDENTIFICATION</scope>
</reference>
<feature type="transmembrane region" description="Helical" evidence="8">
    <location>
        <begin position="85"/>
        <end position="106"/>
    </location>
</feature>
<dbReference type="Gene3D" id="3.40.1110.10">
    <property type="entry name" value="Calcium-transporting ATPase, cytoplasmic domain N"/>
    <property type="match status" value="1"/>
</dbReference>
<feature type="transmembrane region" description="Helical" evidence="8">
    <location>
        <begin position="266"/>
        <end position="287"/>
    </location>
</feature>
<evidence type="ECO:0000259" key="9">
    <source>
        <dbReference type="Pfam" id="PF00122"/>
    </source>
</evidence>
<feature type="transmembrane region" description="Helical" evidence="8">
    <location>
        <begin position="118"/>
        <end position="137"/>
    </location>
</feature>
<dbReference type="InterPro" id="IPR059000">
    <property type="entry name" value="ATPase_P-type_domA"/>
</dbReference>
<feature type="transmembrane region" description="Helical" evidence="8">
    <location>
        <begin position="331"/>
        <end position="357"/>
    </location>
</feature>
<dbReference type="SUPFAM" id="SSF56784">
    <property type="entry name" value="HAD-like"/>
    <property type="match status" value="1"/>
</dbReference>
<dbReference type="GO" id="GO:0005388">
    <property type="term" value="F:P-type calcium transporter activity"/>
    <property type="evidence" value="ECO:0007669"/>
    <property type="project" value="TreeGrafter"/>
</dbReference>
<evidence type="ECO:0000256" key="3">
    <source>
        <dbReference type="ARBA" id="ARBA00022723"/>
    </source>
</evidence>
<dbReference type="GO" id="GO:0005886">
    <property type="term" value="C:plasma membrane"/>
    <property type="evidence" value="ECO:0007669"/>
    <property type="project" value="TreeGrafter"/>
</dbReference>
<dbReference type="InterPro" id="IPR006068">
    <property type="entry name" value="ATPase_P-typ_cation-transptr_C"/>
</dbReference>
<dbReference type="SUPFAM" id="SSF81653">
    <property type="entry name" value="Calcium ATPase, transduction domain A"/>
    <property type="match status" value="1"/>
</dbReference>
<evidence type="ECO:0000256" key="1">
    <source>
        <dbReference type="ARBA" id="ARBA00004370"/>
    </source>
</evidence>
<feature type="transmembrane region" description="Helical" evidence="8">
    <location>
        <begin position="877"/>
        <end position="897"/>
    </location>
</feature>
<keyword evidence="2 8" id="KW-0812">Transmembrane</keyword>
<feature type="transmembrane region" description="Helical" evidence="8">
    <location>
        <begin position="842"/>
        <end position="865"/>
    </location>
</feature>
<proteinExistence type="predicted"/>
<name>A0A9I9DUU7_CUCME</name>
<dbReference type="InterPro" id="IPR023298">
    <property type="entry name" value="ATPase_P-typ_TM_dom_sf"/>
</dbReference>
<feature type="transmembrane region" description="Helical" evidence="8">
    <location>
        <begin position="760"/>
        <end position="780"/>
    </location>
</feature>
<feature type="domain" description="P-type ATPase A" evidence="9">
    <location>
        <begin position="154"/>
        <end position="239"/>
    </location>
</feature>
<evidence type="ECO:0000256" key="7">
    <source>
        <dbReference type="ARBA" id="ARBA00023136"/>
    </source>
</evidence>
<evidence type="ECO:0000256" key="6">
    <source>
        <dbReference type="ARBA" id="ARBA00022989"/>
    </source>
</evidence>
<evidence type="ECO:0000256" key="8">
    <source>
        <dbReference type="SAM" id="Phobius"/>
    </source>
</evidence>
<dbReference type="Pfam" id="PF00122">
    <property type="entry name" value="E1-E2_ATPase"/>
    <property type="match status" value="1"/>
</dbReference>
<dbReference type="Gramene" id="MELO3C024205.2.1">
    <property type="protein sequence ID" value="MELO3C024205.2.1"/>
    <property type="gene ID" value="MELO3C024205.2"/>
</dbReference>
<keyword evidence="7 8" id="KW-0472">Membrane</keyword>
<dbReference type="PANTHER" id="PTHR24093:SF454">
    <property type="entry name" value="CATION-TRANSPORTING P-TYPE ATPASE C-TERMINAL DOMAIN-CONTAINING PROTEIN"/>
    <property type="match status" value="1"/>
</dbReference>
<feature type="transmembrane region" description="Helical" evidence="8">
    <location>
        <begin position="909"/>
        <end position="934"/>
    </location>
</feature>
<dbReference type="Gene3D" id="2.70.150.10">
    <property type="entry name" value="Calcium-transporting ATPase, cytoplasmic transduction domain A"/>
    <property type="match status" value="1"/>
</dbReference>
<evidence type="ECO:0000313" key="11">
    <source>
        <dbReference type="EnsemblPlants" id="MELO3C024205.2.1"/>
    </source>
</evidence>
<dbReference type="InterPro" id="IPR023214">
    <property type="entry name" value="HAD_sf"/>
</dbReference>
<dbReference type="GO" id="GO:0000166">
    <property type="term" value="F:nucleotide binding"/>
    <property type="evidence" value="ECO:0007669"/>
    <property type="project" value="InterPro"/>
</dbReference>
<dbReference type="SUPFAM" id="SSF81665">
    <property type="entry name" value="Calcium ATPase, transmembrane domain M"/>
    <property type="match status" value="1"/>
</dbReference>
<keyword evidence="6 8" id="KW-1133">Transmembrane helix</keyword>
<dbReference type="Gene3D" id="3.40.50.1000">
    <property type="entry name" value="HAD superfamily/HAD-like"/>
    <property type="match status" value="1"/>
</dbReference>
<keyword evidence="4" id="KW-0106">Calcium</keyword>
<dbReference type="AlphaFoldDB" id="A0A9I9DUU7"/>
<dbReference type="EnsemblPlants" id="MELO3C024205.2.1">
    <property type="protein sequence ID" value="MELO3C024205.2.1"/>
    <property type="gene ID" value="MELO3C024205.2"/>
</dbReference>